<organism evidence="1">
    <name type="scientific">marine metagenome</name>
    <dbReference type="NCBI Taxonomy" id="408172"/>
    <lineage>
        <taxon>unclassified sequences</taxon>
        <taxon>metagenomes</taxon>
        <taxon>ecological metagenomes</taxon>
    </lineage>
</organism>
<accession>A0A382B6J7</accession>
<reference evidence="1" key="1">
    <citation type="submission" date="2018-05" db="EMBL/GenBank/DDBJ databases">
        <authorList>
            <person name="Lanie J.A."/>
            <person name="Ng W.-L."/>
            <person name="Kazmierczak K.M."/>
            <person name="Andrzejewski T.M."/>
            <person name="Davidsen T.M."/>
            <person name="Wayne K.J."/>
            <person name="Tettelin H."/>
            <person name="Glass J.I."/>
            <person name="Rusch D."/>
            <person name="Podicherti R."/>
            <person name="Tsui H.-C.T."/>
            <person name="Winkler M.E."/>
        </authorList>
    </citation>
    <scope>NUCLEOTIDE SEQUENCE</scope>
</reference>
<protein>
    <submittedName>
        <fullName evidence="1">Uncharacterized protein</fullName>
    </submittedName>
</protein>
<dbReference type="EMBL" id="UINC01028242">
    <property type="protein sequence ID" value="SVB08877.1"/>
    <property type="molecule type" value="Genomic_DNA"/>
</dbReference>
<dbReference type="AlphaFoldDB" id="A0A382B6J7"/>
<evidence type="ECO:0000313" key="1">
    <source>
        <dbReference type="EMBL" id="SVB08877.1"/>
    </source>
</evidence>
<gene>
    <name evidence="1" type="ORF">METZ01_LOCUS161731</name>
</gene>
<sequence length="134" mass="14978">MRIPRILKQLVCLTLAAFAVSSVAAADCPETMRPNLSGPCIKDGVFSHSRYSFVTRLRLAEVWQLDTGGVHPPLRLRQLQIERLVMESLWGLRPGESVIGDPRWGNDKRQPDLDAIAFLHARETAMASRMVGKN</sequence>
<proteinExistence type="predicted"/>
<name>A0A382B6J7_9ZZZZ</name>